<sequence length="265" mass="28146">MTLEVIHVPAAAVGDSHPPLLFVHGSYCAAWIWADTFLPFFAGQGYECRALSLRGHGGSSGSVEWASLADYVADVALLVDSLDRPPILIGHSMGGLIAQHVVAAGHPVAGLVMLASTPPSGLGSSSLHMMAHAPDVLFQLGLLQSLGPGVVSAAIMHRALFSDQTDPAHVAWMMDHLQKESTRVSAELLMPPRPWPPAGTAVPALVIGGDADKFLPVSAFTETAHHWRAELHVLPGAPHGLMADQHYWRPCAALILDWLTRQSDA</sequence>
<dbReference type="Pfam" id="PF12697">
    <property type="entry name" value="Abhydrolase_6"/>
    <property type="match status" value="1"/>
</dbReference>
<dbReference type="InterPro" id="IPR029058">
    <property type="entry name" value="AB_hydrolase_fold"/>
</dbReference>
<keyword evidence="2" id="KW-0378">Hydrolase</keyword>
<dbReference type="GO" id="GO:0016787">
    <property type="term" value="F:hydrolase activity"/>
    <property type="evidence" value="ECO:0007669"/>
    <property type="project" value="UniProtKB-KW"/>
</dbReference>
<dbReference type="PRINTS" id="PR00111">
    <property type="entry name" value="ABHYDROLASE"/>
</dbReference>
<evidence type="ECO:0000313" key="3">
    <source>
        <dbReference type="Proteomes" id="UP000680714"/>
    </source>
</evidence>
<accession>A0ABS5IF46</accession>
<dbReference type="PANTHER" id="PTHR42886:SF42">
    <property type="entry name" value="ALPHA_BETA-HYDROLASES SUPERFAMILY PROTEIN"/>
    <property type="match status" value="1"/>
</dbReference>
<dbReference type="InterPro" id="IPR000073">
    <property type="entry name" value="AB_hydrolase_1"/>
</dbReference>
<gene>
    <name evidence="2" type="ORF">KEC16_14270</name>
</gene>
<organism evidence="2 3">
    <name type="scientific">Magnetospirillum sulfuroxidans</name>
    <dbReference type="NCBI Taxonomy" id="611300"/>
    <lineage>
        <taxon>Bacteria</taxon>
        <taxon>Pseudomonadati</taxon>
        <taxon>Pseudomonadota</taxon>
        <taxon>Alphaproteobacteria</taxon>
        <taxon>Rhodospirillales</taxon>
        <taxon>Rhodospirillaceae</taxon>
        <taxon>Magnetospirillum</taxon>
    </lineage>
</organism>
<feature type="domain" description="AB hydrolase-1" evidence="1">
    <location>
        <begin position="20"/>
        <end position="244"/>
    </location>
</feature>
<protein>
    <submittedName>
        <fullName evidence="2">Alpha/beta hydrolase</fullName>
    </submittedName>
</protein>
<proteinExistence type="predicted"/>
<reference evidence="2 3" key="1">
    <citation type="submission" date="2021-04" db="EMBL/GenBank/DDBJ databases">
        <title>Magnetospirillum sulfuroxidans sp. nov., a facultative chemolithoautotrophic sulfur-oxidizing alphaproteobacterium isolated from freshwater sediment and proposals for Paramagetospirillum gen. nov., and Magnetospirillaceae fam. nov.</title>
        <authorList>
            <person name="Koziaeva V."/>
            <person name="Geelhoed J.S."/>
            <person name="Sorokin D.Y."/>
            <person name="Grouzdev D.S."/>
        </authorList>
    </citation>
    <scope>NUCLEOTIDE SEQUENCE [LARGE SCALE GENOMIC DNA]</scope>
    <source>
        <strain evidence="2 3">J10</strain>
    </source>
</reference>
<dbReference type="EMBL" id="JAGTUF010000014">
    <property type="protein sequence ID" value="MBR9972886.1"/>
    <property type="molecule type" value="Genomic_DNA"/>
</dbReference>
<dbReference type="SUPFAM" id="SSF53474">
    <property type="entry name" value="alpha/beta-Hydrolases"/>
    <property type="match status" value="1"/>
</dbReference>
<comment type="caution">
    <text evidence="2">The sequence shown here is derived from an EMBL/GenBank/DDBJ whole genome shotgun (WGS) entry which is preliminary data.</text>
</comment>
<name>A0ABS5IF46_9PROT</name>
<keyword evidence="3" id="KW-1185">Reference proteome</keyword>
<dbReference type="RefSeq" id="WP_211550073.1">
    <property type="nucleotide sequence ID" value="NZ_JAGTUF010000014.1"/>
</dbReference>
<evidence type="ECO:0000259" key="1">
    <source>
        <dbReference type="Pfam" id="PF12697"/>
    </source>
</evidence>
<dbReference type="PANTHER" id="PTHR42886">
    <property type="entry name" value="RE40534P-RELATED"/>
    <property type="match status" value="1"/>
</dbReference>
<dbReference type="Gene3D" id="3.40.50.1820">
    <property type="entry name" value="alpha/beta hydrolase"/>
    <property type="match status" value="1"/>
</dbReference>
<dbReference type="Proteomes" id="UP000680714">
    <property type="component" value="Unassembled WGS sequence"/>
</dbReference>
<evidence type="ECO:0000313" key="2">
    <source>
        <dbReference type="EMBL" id="MBR9972886.1"/>
    </source>
</evidence>